<dbReference type="AlphaFoldDB" id="A0A8V5G2S9"/>
<evidence type="ECO:0000313" key="1">
    <source>
        <dbReference type="Ensembl" id="ENSMUNP00000025176.1"/>
    </source>
</evidence>
<reference evidence="1" key="2">
    <citation type="submission" date="2025-08" db="UniProtKB">
        <authorList>
            <consortium name="Ensembl"/>
        </authorList>
    </citation>
    <scope>IDENTIFICATION</scope>
</reference>
<protein>
    <submittedName>
        <fullName evidence="1">Uncharacterized protein</fullName>
    </submittedName>
</protein>
<dbReference type="Ensembl" id="ENSMUNT00000033952.1">
    <property type="protein sequence ID" value="ENSMUNP00000025176.1"/>
    <property type="gene ID" value="ENSMUNG00000019803.1"/>
</dbReference>
<proteinExistence type="predicted"/>
<dbReference type="Proteomes" id="UP000694405">
    <property type="component" value="Chromosome 4"/>
</dbReference>
<sequence length="85" mass="9826">MWWEHWLPPKGLLHKEGLLYSRCILNRPYPPEQPHPLPLTPGFLGFLLFIASVWYKEHPGKGRGRFGPHFGTDRARAGAPFPILR</sequence>
<organism evidence="1 2">
    <name type="scientific">Melopsittacus undulatus</name>
    <name type="common">Budgerigar</name>
    <name type="synonym">Psittacus undulatus</name>
    <dbReference type="NCBI Taxonomy" id="13146"/>
    <lineage>
        <taxon>Eukaryota</taxon>
        <taxon>Metazoa</taxon>
        <taxon>Chordata</taxon>
        <taxon>Craniata</taxon>
        <taxon>Vertebrata</taxon>
        <taxon>Euteleostomi</taxon>
        <taxon>Archelosauria</taxon>
        <taxon>Archosauria</taxon>
        <taxon>Dinosauria</taxon>
        <taxon>Saurischia</taxon>
        <taxon>Theropoda</taxon>
        <taxon>Coelurosauria</taxon>
        <taxon>Aves</taxon>
        <taxon>Neognathae</taxon>
        <taxon>Neoaves</taxon>
        <taxon>Telluraves</taxon>
        <taxon>Australaves</taxon>
        <taxon>Psittaciformes</taxon>
        <taxon>Psittaculidae</taxon>
        <taxon>Melopsittacus</taxon>
    </lineage>
</organism>
<accession>A0A8V5G2S9</accession>
<evidence type="ECO:0000313" key="2">
    <source>
        <dbReference type="Proteomes" id="UP000694405"/>
    </source>
</evidence>
<name>A0A8V5G2S9_MELUD</name>
<reference evidence="1" key="3">
    <citation type="submission" date="2025-09" db="UniProtKB">
        <authorList>
            <consortium name="Ensembl"/>
        </authorList>
    </citation>
    <scope>IDENTIFICATION</scope>
</reference>
<keyword evidence="2" id="KW-1185">Reference proteome</keyword>
<reference evidence="1" key="1">
    <citation type="submission" date="2020-03" db="EMBL/GenBank/DDBJ databases">
        <title>Melopsittacus undulatus (budgerigar) genome, bMelUnd1, maternal haplotype with Z.</title>
        <authorList>
            <person name="Gedman G."/>
            <person name="Mountcastle J."/>
            <person name="Haase B."/>
            <person name="Formenti G."/>
            <person name="Wright T."/>
            <person name="Apodaca J."/>
            <person name="Pelan S."/>
            <person name="Chow W."/>
            <person name="Rhie A."/>
            <person name="Howe K."/>
            <person name="Fedrigo O."/>
            <person name="Jarvis E.D."/>
        </authorList>
    </citation>
    <scope>NUCLEOTIDE SEQUENCE [LARGE SCALE GENOMIC DNA]</scope>
</reference>